<proteinExistence type="predicted"/>
<sequence>MLGRRLISTELLHSGYLRNYKEMCSSRTCIVIKQQRDQVVHAGNRIVVLPQM</sequence>
<dbReference type="Proteomes" id="UP001196413">
    <property type="component" value="Unassembled WGS sequence"/>
</dbReference>
<keyword evidence="2" id="KW-1185">Reference proteome</keyword>
<dbReference type="AlphaFoldDB" id="A0AAD5QG00"/>
<evidence type="ECO:0000313" key="1">
    <source>
        <dbReference type="EMBL" id="KAJ1350653.1"/>
    </source>
</evidence>
<reference evidence="1" key="1">
    <citation type="submission" date="2021-06" db="EMBL/GenBank/DDBJ databases">
        <title>Parelaphostrongylus tenuis whole genome reference sequence.</title>
        <authorList>
            <person name="Garwood T.J."/>
            <person name="Larsen P.A."/>
            <person name="Fountain-Jones N.M."/>
            <person name="Garbe J.R."/>
            <person name="Macchietto M.G."/>
            <person name="Kania S.A."/>
            <person name="Gerhold R.W."/>
            <person name="Richards J.E."/>
            <person name="Wolf T.M."/>
        </authorList>
    </citation>
    <scope>NUCLEOTIDE SEQUENCE</scope>
    <source>
        <strain evidence="1">MNPRO001-30</strain>
        <tissue evidence="1">Meninges</tissue>
    </source>
</reference>
<dbReference type="EMBL" id="JAHQIW010000907">
    <property type="protein sequence ID" value="KAJ1350653.1"/>
    <property type="molecule type" value="Genomic_DNA"/>
</dbReference>
<name>A0AAD5QG00_PARTN</name>
<accession>A0AAD5QG00</accession>
<comment type="caution">
    <text evidence="1">The sequence shown here is derived from an EMBL/GenBank/DDBJ whole genome shotgun (WGS) entry which is preliminary data.</text>
</comment>
<protein>
    <submittedName>
        <fullName evidence="1">Uncharacterized protein</fullName>
    </submittedName>
</protein>
<gene>
    <name evidence="1" type="ORF">KIN20_006494</name>
</gene>
<organism evidence="1 2">
    <name type="scientific">Parelaphostrongylus tenuis</name>
    <name type="common">Meningeal worm</name>
    <dbReference type="NCBI Taxonomy" id="148309"/>
    <lineage>
        <taxon>Eukaryota</taxon>
        <taxon>Metazoa</taxon>
        <taxon>Ecdysozoa</taxon>
        <taxon>Nematoda</taxon>
        <taxon>Chromadorea</taxon>
        <taxon>Rhabditida</taxon>
        <taxon>Rhabditina</taxon>
        <taxon>Rhabditomorpha</taxon>
        <taxon>Strongyloidea</taxon>
        <taxon>Metastrongylidae</taxon>
        <taxon>Parelaphostrongylus</taxon>
    </lineage>
</organism>
<evidence type="ECO:0000313" key="2">
    <source>
        <dbReference type="Proteomes" id="UP001196413"/>
    </source>
</evidence>